<dbReference type="Proteomes" id="UP000032803">
    <property type="component" value="Chromosome I"/>
</dbReference>
<sequence length="105" mass="11786">MKIILFLGFMTMSFASSGAIIFVQGLPMALEQRNDVYLLPPSNVTPSNAVLFYITMDGVNKLCVLDTHINGGFYQITQVAFLINGNRTVWNCYAYETEVVKVLPW</sequence>
<proteinExistence type="predicted"/>
<dbReference type="OrthoDB" id="5652365at2"/>
<dbReference type="PATRIC" id="fig|449.7.peg.2622"/>
<dbReference type="HOGENOM" id="CLU_176939_0_0_6"/>
<keyword evidence="2" id="KW-1185">Reference proteome</keyword>
<protein>
    <submittedName>
        <fullName evidence="1">Uncharacterized protein</fullName>
    </submittedName>
</protein>
<evidence type="ECO:0000313" key="1">
    <source>
        <dbReference type="EMBL" id="CEK09612.1"/>
    </source>
</evidence>
<dbReference type="RefSeq" id="WP_045107347.1">
    <property type="nucleotide sequence ID" value="NZ_LN681225.1"/>
</dbReference>
<dbReference type="AlphaFoldDB" id="A0A0A8URE2"/>
<name>A0A0A8URE2_LEGHA</name>
<evidence type="ECO:0000313" key="2">
    <source>
        <dbReference type="Proteomes" id="UP000032803"/>
    </source>
</evidence>
<dbReference type="EMBL" id="LN681225">
    <property type="protein sequence ID" value="CEK09612.1"/>
    <property type="molecule type" value="Genomic_DNA"/>
</dbReference>
<gene>
    <name evidence="1" type="ORF">LHA_0517</name>
</gene>
<organism evidence="1 2">
    <name type="scientific">Legionella hackeliae</name>
    <dbReference type="NCBI Taxonomy" id="449"/>
    <lineage>
        <taxon>Bacteria</taxon>
        <taxon>Pseudomonadati</taxon>
        <taxon>Pseudomonadota</taxon>
        <taxon>Gammaproteobacteria</taxon>
        <taxon>Legionellales</taxon>
        <taxon>Legionellaceae</taxon>
        <taxon>Legionella</taxon>
    </lineage>
</organism>
<reference evidence="2" key="1">
    <citation type="submission" date="2014-09" db="EMBL/GenBank/DDBJ databases">
        <authorList>
            <person name="Gomez-Valero L."/>
        </authorList>
    </citation>
    <scope>NUCLEOTIDE SEQUENCE [LARGE SCALE GENOMIC DNA]</scope>
    <source>
        <strain evidence="2">ATCC35250</strain>
    </source>
</reference>
<accession>A0A0A8URE2</accession>
<dbReference type="KEGG" id="lha:LHA_0517"/>